<dbReference type="PANTHER" id="PTHR11474:SF95">
    <property type="entry name" value="POLYPHENOL OXIDASE, CHLOROPLASTIC-LIKE"/>
    <property type="match status" value="1"/>
</dbReference>
<dbReference type="EMBL" id="AP019300">
    <property type="protein sequence ID" value="BBH00852.1"/>
    <property type="molecule type" value="Genomic_DNA"/>
</dbReference>
<reference evidence="2" key="1">
    <citation type="journal article" date="2019" name="Science">
        <title>Mutation of a bHLH transcription factor allowed almond domestication.</title>
        <authorList>
            <person name="Sanchez-Perez R."/>
            <person name="Pavan S."/>
            <person name="Mazzeo R."/>
            <person name="Moldovan C."/>
            <person name="Aiese Cigliano R."/>
            <person name="Del Cueto J."/>
            <person name="Ricciardi F."/>
            <person name="Lotti C."/>
            <person name="Ricciardi L."/>
            <person name="Dicenta F."/>
            <person name="Lopez-Marques R.L."/>
            <person name="Lindberg Moller B."/>
        </authorList>
    </citation>
    <scope>NUCLEOTIDE SEQUENCE</scope>
</reference>
<dbReference type="AlphaFoldDB" id="A0A4Y1R9N8"/>
<evidence type="ECO:0000313" key="2">
    <source>
        <dbReference type="EMBL" id="BBH00852.1"/>
    </source>
</evidence>
<feature type="region of interest" description="Disordered" evidence="1">
    <location>
        <begin position="174"/>
        <end position="217"/>
    </location>
</feature>
<feature type="compositionally biased region" description="Low complexity" evidence="1">
    <location>
        <begin position="181"/>
        <end position="208"/>
    </location>
</feature>
<accession>A0A4Y1R9N8</accession>
<name>A0A4Y1R9N8_PRUDU</name>
<dbReference type="Gene3D" id="1.10.1280.10">
    <property type="entry name" value="Di-copper center containing domain from catechol oxidase"/>
    <property type="match status" value="2"/>
</dbReference>
<dbReference type="PANTHER" id="PTHR11474">
    <property type="entry name" value="TYROSINASE FAMILY MEMBER"/>
    <property type="match status" value="1"/>
</dbReference>
<organism evidence="2">
    <name type="scientific">Prunus dulcis</name>
    <name type="common">Almond</name>
    <name type="synonym">Amygdalus dulcis</name>
    <dbReference type="NCBI Taxonomy" id="3755"/>
    <lineage>
        <taxon>Eukaryota</taxon>
        <taxon>Viridiplantae</taxon>
        <taxon>Streptophyta</taxon>
        <taxon>Embryophyta</taxon>
        <taxon>Tracheophyta</taxon>
        <taxon>Spermatophyta</taxon>
        <taxon>Magnoliopsida</taxon>
        <taxon>eudicotyledons</taxon>
        <taxon>Gunneridae</taxon>
        <taxon>Pentapetalae</taxon>
        <taxon>rosids</taxon>
        <taxon>fabids</taxon>
        <taxon>Rosales</taxon>
        <taxon>Rosaceae</taxon>
        <taxon>Amygdaloideae</taxon>
        <taxon>Amygdaleae</taxon>
        <taxon>Prunus</taxon>
    </lineage>
</organism>
<dbReference type="InterPro" id="IPR008922">
    <property type="entry name" value="Di-copper_centre_dom_sf"/>
</dbReference>
<dbReference type="SUPFAM" id="SSF48056">
    <property type="entry name" value="Di-copper centre-containing domain"/>
    <property type="match status" value="1"/>
</dbReference>
<gene>
    <name evidence="2" type="ORF">Prudu_010953</name>
</gene>
<feature type="non-terminal residue" evidence="2">
    <location>
        <position position="1"/>
    </location>
</feature>
<dbReference type="InterPro" id="IPR050316">
    <property type="entry name" value="Tyrosinase/Hemocyanin"/>
</dbReference>
<sequence length="378" mass="42539">PQVNQRELKTVVNGFSIHHHHTLPHNFSLSLLPKSPQIPSFKNTTKHCSARRVRLVSCNATVNEDQQPPPGNLDRRRMFLLASEGYTVACPVYPQTPSPLLTQYPPRLNPMRTRRLTKRRITHQLLPAHIPQNHRLEAPPPPSRLRVRPAAQTVDQSYIDKYSKAIALMKALPDDDPRNFTQQANSASQTSSSKSTTAGSSSPSTATTYISTKNLGQTHRRPDVRFAVLELGPPAGMQLPALYANPDSPLYDELPAAAHQPPTLVDLDFNGTDEKVNREARVNTNLKIMYRQMVSNAKKPLLFFGWPYRAGTEADPEPVQLRQFRTGRFIYSREITPSQILRTWGVLFSSQGSYIFAHTLQCGSDVEHLENLGPKKRY</sequence>
<protein>
    <submittedName>
        <fullName evidence="2">Uncharacterized protein</fullName>
    </submittedName>
</protein>
<evidence type="ECO:0000256" key="1">
    <source>
        <dbReference type="SAM" id="MobiDB-lite"/>
    </source>
</evidence>
<proteinExistence type="predicted"/>